<organism evidence="2 3">
    <name type="scientific">Xanthomonas campestris pv. campestris (strain ATCC 33913 / DSM 3586 / NCPPB 528 / LMG 568 / P 25)</name>
    <dbReference type="NCBI Taxonomy" id="190485"/>
    <lineage>
        <taxon>Bacteria</taxon>
        <taxon>Pseudomonadati</taxon>
        <taxon>Pseudomonadota</taxon>
        <taxon>Gammaproteobacteria</taxon>
        <taxon>Lysobacterales</taxon>
        <taxon>Lysobacteraceae</taxon>
        <taxon>Xanthomonas</taxon>
    </lineage>
</organism>
<dbReference type="eggNOG" id="ENOG5030MKY">
    <property type="taxonomic scope" value="Bacteria"/>
</dbReference>
<dbReference type="KEGG" id="xcc:XCC1114"/>
<evidence type="ECO:0000256" key="1">
    <source>
        <dbReference type="SAM" id="MobiDB-lite"/>
    </source>
</evidence>
<name>Q8PBK5_XANCP</name>
<dbReference type="EMBL" id="AE008922">
    <property type="protein sequence ID" value="AAM40413.1"/>
    <property type="molecule type" value="Genomic_DNA"/>
</dbReference>
<dbReference type="EnsemblBacteria" id="AAM40413">
    <property type="protein sequence ID" value="AAM40413"/>
    <property type="gene ID" value="XCC1114"/>
</dbReference>
<feature type="region of interest" description="Disordered" evidence="1">
    <location>
        <begin position="1"/>
        <end position="36"/>
    </location>
</feature>
<evidence type="ECO:0000313" key="3">
    <source>
        <dbReference type="Proteomes" id="UP000001010"/>
    </source>
</evidence>
<dbReference type="OrthoDB" id="5976053at2"/>
<feature type="compositionally biased region" description="Basic and acidic residues" evidence="1">
    <location>
        <begin position="1"/>
        <end position="20"/>
    </location>
</feature>
<evidence type="ECO:0000313" key="2">
    <source>
        <dbReference type="EMBL" id="AAM40413.1"/>
    </source>
</evidence>
<dbReference type="HOGENOM" id="CLU_1467660_0_0_6"/>
<proteinExistence type="predicted"/>
<feature type="region of interest" description="Disordered" evidence="1">
    <location>
        <begin position="127"/>
        <end position="184"/>
    </location>
</feature>
<keyword evidence="3" id="KW-1185">Reference proteome</keyword>
<sequence length="184" mass="20587">MSTDSKLRRDARKRATERARNQAAANPAPVSPIEPHAELRDQQRTLLAGIVRRDGEWVLGMDGRIAGESTSAAQVLALIMRAAELHERQGTPVRLTYSDALKDAAHAEAAADGMEFERRQAALLRVHVQHRQRQDREDQRHAQPGQEDRQHRSYDSPATAEGSLHRCPCDPAKAASQAWPRRCH</sequence>
<dbReference type="PATRIC" id="fig|190485.4.peg.1191"/>
<reference evidence="2 3" key="1">
    <citation type="journal article" date="2002" name="Nature">
        <title>Comparison of the genomes of two Xanthomonas pathogens with differing host specificities.</title>
        <authorList>
            <person name="da Silva A.C."/>
            <person name="Ferro J.A."/>
            <person name="Reinach F.C."/>
            <person name="Farah C.S."/>
            <person name="Furlan L.R."/>
            <person name="Quaggio R.B."/>
            <person name="Monteiro-Vitorello C.B."/>
            <person name="Van Sluys M.A."/>
            <person name="Almeida N.F."/>
            <person name="Alves L.M."/>
            <person name="do Amaral A.M."/>
            <person name="Bertolini M.C."/>
            <person name="Camargo L.E."/>
            <person name="Camarotte G."/>
            <person name="Cannavan F."/>
            <person name="Cardozo J."/>
            <person name="Chambergo F."/>
            <person name="Ciapina L.P."/>
            <person name="Cicarelli R.M."/>
            <person name="Coutinho L.L."/>
            <person name="Cursino-Santos J.R."/>
            <person name="El-Dorry H."/>
            <person name="Faria J.B."/>
            <person name="Ferreira A.J."/>
            <person name="Ferreira R.C."/>
            <person name="Ferro M.I."/>
            <person name="Formighieri E.F."/>
            <person name="Franco M.C."/>
            <person name="Greggio C.C."/>
            <person name="Gruber A."/>
            <person name="Katsuyama A.M."/>
            <person name="Kishi L.T."/>
            <person name="Leite R.P."/>
            <person name="Lemos E.G."/>
            <person name="Lemos M.V."/>
            <person name="Locali E.C."/>
            <person name="Machado M.A."/>
            <person name="Madeira A.M."/>
            <person name="Martinez-Rossi N.M."/>
            <person name="Martins E.C."/>
            <person name="Meidanis J."/>
            <person name="Menck C.F."/>
            <person name="Miyaki C.Y."/>
            <person name="Moon D.H."/>
            <person name="Moreira L.M."/>
            <person name="Novo M.T."/>
            <person name="Okura V.K."/>
            <person name="Oliveira M.C."/>
            <person name="Oliveira V.R."/>
            <person name="Pereira H.A."/>
            <person name="Rossi A."/>
            <person name="Sena J.A."/>
            <person name="Silva C."/>
            <person name="de Souza R.F."/>
            <person name="Spinola L.A."/>
            <person name="Takita M.A."/>
            <person name="Tamura R.E."/>
            <person name="Teixeira E.C."/>
            <person name="Tezza R.I."/>
            <person name="Trindade dos Santos M."/>
            <person name="Truffi D."/>
            <person name="Tsai S.M."/>
            <person name="White F.F."/>
            <person name="Setubal J.C."/>
            <person name="Kitajima J.P."/>
        </authorList>
    </citation>
    <scope>NUCLEOTIDE SEQUENCE [LARGE SCALE GENOMIC DNA]</scope>
    <source>
        <strain evidence="3">ATCC 33913 / DSM 3586 / NCPPB 528 / LMG 568 / P 25</strain>
    </source>
</reference>
<dbReference type="AlphaFoldDB" id="Q8PBK5"/>
<protein>
    <submittedName>
        <fullName evidence="2">Uncharacterized protein</fullName>
    </submittedName>
</protein>
<accession>Q8PBK5</accession>
<dbReference type="Proteomes" id="UP000001010">
    <property type="component" value="Chromosome"/>
</dbReference>
<gene>
    <name evidence="2" type="ordered locus">XCC1114</name>
</gene>
<feature type="compositionally biased region" description="Basic and acidic residues" evidence="1">
    <location>
        <begin position="132"/>
        <end position="154"/>
    </location>
</feature>